<dbReference type="GO" id="GO:0039654">
    <property type="term" value="P:fusion of virus membrane with host endosome membrane"/>
    <property type="evidence" value="ECO:0007669"/>
    <property type="project" value="UniProtKB-UniRule"/>
</dbReference>
<keyword evidence="20 32" id="KW-0261">Viral envelope protein</keyword>
<feature type="disulfide bond" evidence="32">
    <location>
        <begin position="222"/>
        <end position="251"/>
    </location>
</feature>
<sequence length="860" mass="96912">MRVRGRSRNWQQWWIWGSLGFWMLMICNGVENLWVTVYYGVPVWKEAKTTLFCASDAKGYEKEVHNVWATHACVPTDPNPQELVLENVTENFNMWKNDMVDQMHEDVISLWDQSLKPCVKLTPLCVTLVCTNLKLNVTDRNNATNATLNNGVEEIKNCSFNSTTEIRDKKKKEYALFYKLDIVPLNGNDSSATEYRLINCNTSAITQACPKVSFDPIPIHYCAPAGYAILKCNNKTFNGTGPCQNVSTVQCTHGIKPVVSTQLLLNGSLAEEDIIIRSENITNNVKTIIVHLNESVEITCTRPNNNTRKGIGIGPGQTFYATGNIIGDIRAAHCNISKDNWNKTLQRVKEKLGEHFPNKTIEFAPPSGGDLEITTHSFNCRGEFFYCNTSQLFNGTQLNGTKDNANITILPCKIKQIINMWQGVGRAMYAPPIAGNITCTSNITGLLLTRDGGNGGDTNNNTEIFRPAGGDMRDNWRSELYKYKVVEIKPLGLAPTKAKRRVVEREKRAVGIGAVFLGFLGAAGSTMGAASITLTVQARQLLSGIVQQQSNLLRAIEAQQHLLQLTVWGIKQLQTRVLAIERYLKDQQLLGIWGCSGKLICTTAVPWNSSWSNKSQEDIWNNLTWMQWDKEISNYTDTIYRLLEVSQNQQEENEKDLLALDSWKNLWNWFDITNWLWYIKIFIMIVGGLIGLRIIFTVLSIVNRVRQGYSPLSFQTLLPSPRGPDRLERIEEEGGEQDRDRSVRLVSGFLALAWDDLRNLCLFSYRRLRDLILVTARAAELLGRSSLRGLQRGQEALKYLGNLAQYWGLELKKSAISLLDTVAIAVAEGTDRIIELIQRLCRAIYNIPTRIRQGCEAALL</sequence>
<evidence type="ECO:0000256" key="22">
    <source>
        <dbReference type="ARBA" id="ARBA00022989"/>
    </source>
</evidence>
<dbReference type="GO" id="GO:0075512">
    <property type="term" value="P:clathrin-dependent endocytosis of virus by host cell"/>
    <property type="evidence" value="ECO:0007669"/>
    <property type="project" value="UniProtKB-UniRule"/>
</dbReference>
<feature type="site" description="Cleavage; by host furin" evidence="32">
    <location>
        <begin position="508"/>
        <end position="509"/>
    </location>
</feature>
<keyword evidence="22 32" id="KW-1133">Transmembrane helix</keyword>
<evidence type="ECO:0000256" key="14">
    <source>
        <dbReference type="ARBA" id="ARBA00022692"/>
    </source>
</evidence>
<comment type="PTM">
    <text evidence="32">Palmitoylation of the transmembrane protein and of Env polyprotein (prior to its proteolytic cleavage) is essential for their association with host cell membrane lipid rafts. Palmitoylation is therefore required for envelope trafficking to classical lipid rafts, but not for viral replication.</text>
</comment>
<comment type="subcellular location">
    <subcellularLocation>
        <location evidence="3">Host cell membrane</location>
        <topology evidence="3">Peripheral membrane protein</topology>
    </subcellularLocation>
    <subcellularLocation>
        <location evidence="1">Host cell membrane</location>
        <topology evidence="1">Single-pass type I membrane protein</topology>
    </subcellularLocation>
    <subcellularLocation>
        <location evidence="2">Host endosome membrane</location>
        <topology evidence="2">Peripheral membrane protein</topology>
    </subcellularLocation>
    <subcellularLocation>
        <location evidence="5">Host endosome membrane</location>
        <topology evidence="5">Single-pass type I membrane protein</topology>
    </subcellularLocation>
    <subcellularLocation>
        <location evidence="6">Virion membrane</location>
        <topology evidence="6">Peripheral membrane protein</topology>
    </subcellularLocation>
    <subcellularLocation>
        <location evidence="4">Virion membrane</location>
        <topology evidence="4">Single-pass type I membrane protein</topology>
    </subcellularLocation>
</comment>
<feature type="topological domain" description="Cytoplasmic" evidence="32">
    <location>
        <begin position="703"/>
        <end position="860"/>
    </location>
</feature>
<feature type="lipid moiety-binding region" description="S-palmitoyl cysteine; by host" evidence="32">
    <location>
        <position position="761"/>
    </location>
</feature>
<dbReference type="Gene3D" id="1.10.287.210">
    <property type="match status" value="1"/>
</dbReference>
<dbReference type="FunFam" id="2.170.40.20:FF:000003">
    <property type="entry name" value="Envelope glycoprotein gp160"/>
    <property type="match status" value="1"/>
</dbReference>
<evidence type="ECO:0000256" key="10">
    <source>
        <dbReference type="ARBA" id="ARBA00022570"/>
    </source>
</evidence>
<dbReference type="InterPro" id="IPR000777">
    <property type="entry name" value="HIV1_Gp120"/>
</dbReference>
<dbReference type="EMBL" id="KY229667">
    <property type="protein sequence ID" value="API99072.1"/>
    <property type="molecule type" value="Genomic_DNA"/>
</dbReference>
<keyword evidence="17 32" id="KW-1161">Viral attachment to host cell</keyword>
<keyword evidence="26 32" id="KW-0564">Palmitate</keyword>
<dbReference type="InterPro" id="IPR037527">
    <property type="entry name" value="Gp160"/>
</dbReference>
<evidence type="ECO:0000256" key="20">
    <source>
        <dbReference type="ARBA" id="ARBA00022879"/>
    </source>
</evidence>
<keyword evidence="19 32" id="KW-1043">Host membrane</keyword>
<keyword evidence="15 32" id="KW-0053">Apoptosis</keyword>
<keyword evidence="9 32" id="KW-1032">Host cell membrane</keyword>
<keyword evidence="31 32" id="KW-1160">Virus entry into host cell</keyword>
<feature type="transmembrane region" description="Helical" evidence="33">
    <location>
        <begin position="20"/>
        <end position="41"/>
    </location>
</feature>
<dbReference type="SUPFAM" id="SSF56502">
    <property type="entry name" value="gp120 core"/>
    <property type="match status" value="2"/>
</dbReference>
<keyword evidence="28 32" id="KW-0325">Glycoprotein</keyword>
<evidence type="ECO:0000259" key="35">
    <source>
        <dbReference type="Pfam" id="PF00517"/>
    </source>
</evidence>
<evidence type="ECO:0000256" key="8">
    <source>
        <dbReference type="ARBA" id="ARBA00022510"/>
    </source>
</evidence>
<evidence type="ECO:0000256" key="28">
    <source>
        <dbReference type="ARBA" id="ARBA00023180"/>
    </source>
</evidence>
<evidence type="ECO:0000256" key="32">
    <source>
        <dbReference type="HAMAP-Rule" id="MF_04083"/>
    </source>
</evidence>
<comment type="miscellaneous">
    <text evidence="32">HIV-1 lineages are divided in three main groups, M (for Major), O (for Outlier), and N (for New, or Non-M, Non-O). The vast majority of strains found worldwide belong to the group M. Group O seems to be endemic to and largely confined to Cameroon and neighboring countries in West Central Africa, where these viruses represent a small minority of HIV-1 strains. The group N is represented by a limited number of isolates from Cameroonian persons. The group M is further subdivided in 9 clades or subtypes (A to D, F to H, J and K).</text>
</comment>
<comment type="subcellular location">
    <molecule>Surface protein gp120</molecule>
    <subcellularLocation>
        <location evidence="32">Virion membrane</location>
        <topology evidence="32">Peripheral membrane protein</topology>
    </subcellularLocation>
    <subcellularLocation>
        <location evidence="32">Host cell membrane</location>
        <topology evidence="32">Peripheral membrane protein</topology>
    </subcellularLocation>
    <subcellularLocation>
        <location evidence="32">Host endosome membrane</location>
        <topology evidence="32">Single-pass type I membrane protein</topology>
    </subcellularLocation>
    <text evidence="32">The surface protein is not anchored to the viral envelope, but associates with the extravirion surface through its binding to TM. It is probably concentrated at the site of budding and incorporated into the virions possibly by contacts between the cytoplasmic tail of Env and the N-terminus of Gag.</text>
</comment>
<evidence type="ECO:0000256" key="3">
    <source>
        <dbReference type="ARBA" id="ARBA00004505"/>
    </source>
</evidence>
<keyword evidence="23 32" id="KW-1039">Host endosome</keyword>
<evidence type="ECO:0000256" key="25">
    <source>
        <dbReference type="ARBA" id="ARBA00023136"/>
    </source>
</evidence>
<comment type="function">
    <text evidence="32">Envelope glycoprotein gp160: Oligomerizes in the host endoplasmic reticulum into predominantly trimers. In a second time, gp160 transits in the host Golgi, where glycosylation is completed. The precursor is then proteolytically cleaved in the trans-Golgi and thereby activated by cellular furin or furin-like proteases to produce gp120 and gp41.</text>
</comment>
<comment type="miscellaneous">
    <text evidence="32">Inhibitors targeting HIV-1 viral envelope proteins are used as antiretroviral drugs. Attachment of virions to the cell surface via non-specific interactions and CD4 binding can be blocked by inhibitors that include cyanovirin-N, cyclotriazadisulfonamide analogs, PRO 2000, TNX 355 and PRO 542. In addition, BMS 806 can block CD4-induced conformational changes. Env interactions with the coreceptor molecules can be targeted by CCR5 antagonists including SCH-D, maraviroc (UK 427857) and aplaviroc (GW 873140), and the CXCR4 antagonist AMD 070. Fusion of viral and cellular membranes can be inhibited by peptides such as enfuvirtide and tifuvirtide (T 1249). Resistance to inhibitors associated with mutations in Env are observed. Most of the time, single mutations confer only a modest reduction in drug susceptibility. Combination of several mutations is usually required to develop a high-level drug resistance.</text>
</comment>
<gene>
    <name evidence="32 36" type="primary">env</name>
</gene>
<keyword evidence="21 32" id="KW-1164">Virus endocytosis by host</keyword>
<comment type="subcellular location">
    <molecule>Transmembrane protein gp41</molecule>
    <subcellularLocation>
        <location evidence="32">Virion membrane</location>
        <topology evidence="32">Single-pass type I membrane protein</topology>
    </subcellularLocation>
    <subcellularLocation>
        <location evidence="32">Host cell membrane</location>
        <topology evidence="32">Single-pass type I membrane protein</topology>
    </subcellularLocation>
    <subcellularLocation>
        <location evidence="32">Host endosome membrane</location>
        <topology evidence="32">Single-pass type I membrane protein</topology>
    </subcellularLocation>
    <text evidence="32">It is probably concentrated at the site of budding and incorporated into the virions possibly by contacts between the cytoplasmic tail of Env and the N-terminus of Gag.</text>
</comment>
<comment type="function">
    <text evidence="32">Transmembrane protein gp41: Acts as a class I viral fusion protein. Under the current model, the protein has at least 3 conformational states: pre-fusion native state, pre-hairpin intermediate state, and post-fusion hairpin state. During fusion of viral and target intracellular membranes, the coiled coil regions (heptad repeats) assume a trimer-of-hairpins structure, positioning the fusion peptide in close proximity to the C-terminal region of the ectodomain. The formation of this structure appears to drive apposition and subsequent fusion of viral and target cell membranes. Complete fusion occurs in host cell endosomes and is dynamin-dependent, however some lipid transfer might occur at the plasma membrane. The virus undergoes clathrin-dependent internalization long before endosomal fusion, thus minimizing the surface exposure of conserved viral epitopes during fusion and reducing the efficacy of inhibitors targeting these epitopes. Membranes fusion leads to delivery of the nucleocapsid into the cytoplasm.</text>
</comment>
<dbReference type="InterPro" id="IPR036377">
    <property type="entry name" value="Gp120_core_sf"/>
</dbReference>
<keyword evidence="30 32" id="KW-0449">Lipoprotein</keyword>
<evidence type="ECO:0000256" key="13">
    <source>
        <dbReference type="ARBA" id="ARBA00022685"/>
    </source>
</evidence>
<comment type="PTM">
    <text evidence="32">Specific enzymatic cleavages in vivo yield mature proteins. Envelope glycoproteins are synthesized as a inactive precursor that is heavily N-glycosylated and processed likely by host cell furin in the Golgi to yield the mature SU and TM proteins. The cleavage site between SU and TM requires the minimal sequence [KR]-X-[KR]-R. About 2 of the 9 disulfide bonds of gp41 are reduced by P4HB/PDI, following binding to CD4 receptor.</text>
</comment>
<feature type="chain" id="PRO_5023222601" description="Transmembrane protein gp41" evidence="32">
    <location>
        <begin position="509"/>
        <end position="860"/>
    </location>
</feature>
<evidence type="ECO:0000256" key="17">
    <source>
        <dbReference type="ARBA" id="ARBA00022804"/>
    </source>
</evidence>
<keyword evidence="14 32" id="KW-0812">Transmembrane</keyword>
<keyword evidence="10 32" id="KW-1165">Clathrin-mediated endocytosis of virus by host</keyword>
<keyword evidence="13 32" id="KW-0165">Cleavage on pair of basic residues</keyword>
<evidence type="ECO:0000256" key="7">
    <source>
        <dbReference type="ARBA" id="ARBA00022506"/>
    </source>
</evidence>
<dbReference type="SUPFAM" id="SSF58069">
    <property type="entry name" value="Virus ectodomain"/>
    <property type="match status" value="1"/>
</dbReference>
<feature type="region of interest" description="MPER; binding to GalCer" evidence="32">
    <location>
        <begin position="659"/>
        <end position="680"/>
    </location>
</feature>
<feature type="disulfide bond" evidence="32">
    <location>
        <begin position="595"/>
        <end position="601"/>
    </location>
</feature>
<comment type="PTM">
    <text evidence="32">Highly glycosylated by host. The high number of glycan on the protein is reffered to as 'glycan shield' because it contributes to hide protein sequence from adaptive immune system.</text>
</comment>
<dbReference type="GO" id="GO:0019064">
    <property type="term" value="P:fusion of virus membrane with host plasma membrane"/>
    <property type="evidence" value="ECO:0007669"/>
    <property type="project" value="UniProtKB-UniRule"/>
</dbReference>
<evidence type="ECO:0000256" key="16">
    <source>
        <dbReference type="ARBA" id="ARBA00022729"/>
    </source>
</evidence>
<keyword evidence="25 32" id="KW-0472">Membrane</keyword>
<evidence type="ECO:0000256" key="11">
    <source>
        <dbReference type="ARBA" id="ARBA00022581"/>
    </source>
</evidence>
<evidence type="ECO:0000256" key="24">
    <source>
        <dbReference type="ARBA" id="ARBA00023054"/>
    </source>
</evidence>
<dbReference type="GO" id="GO:1903908">
    <property type="term" value="P:positive regulation of plasma membrane raft polarization"/>
    <property type="evidence" value="ECO:0007669"/>
    <property type="project" value="UniProtKB-UniRule"/>
</dbReference>
<feature type="region of interest" description="Immunosuppression" evidence="32">
    <location>
        <begin position="571"/>
        <end position="589"/>
    </location>
</feature>
<feature type="short sequence motif" description="Di-leucine internalization motif" evidence="32">
    <location>
        <begin position="859"/>
        <end position="860"/>
    </location>
</feature>
<keyword evidence="11 32" id="KW-0945">Host-virus interaction</keyword>
<feature type="region of interest" description="Fusion peptide" evidence="32">
    <location>
        <begin position="509"/>
        <end position="529"/>
    </location>
</feature>
<dbReference type="GO" id="GO:0019082">
    <property type="term" value="P:viral protein processing"/>
    <property type="evidence" value="ECO:0007669"/>
    <property type="project" value="UniProtKB-UniRule"/>
</dbReference>
<comment type="domain">
    <text evidence="32">The YXXL motif is involved in determining the exact site of viral release at the surface of infected mononuclear cells and promotes endocytosis. YXXL and di-leucine endocytosis motifs interact directly or indirectly with the clathrin adapter complexes, opperate independently, and their activities are not additive.</text>
</comment>
<dbReference type="GO" id="GO:0052031">
    <property type="term" value="P:symbiont-mediated perturbation of host defense response"/>
    <property type="evidence" value="ECO:0007669"/>
    <property type="project" value="UniProtKB-UniRule"/>
</dbReference>
<comment type="domain">
    <text evidence="32">Some of the most genetically diverse regions of the viral genome are present in Env. They are called variable regions 1 through 5 (V1 through V5). Coreceptor usage of gp120 is determined mainly by the primary structure of the third variable region (V3) in the outer domain of gp120. The sequence of V3 determines which coreceptor, CCR5 and/or CXCR4 (corresponding to R5/macrophage, X4/T cell and R5X4/T cell and macrophage tropism), is used to trigger the fusion potential of the Env complex, and hence which cells the virus can infect. Binding to CCR5 involves a region adjacent in addition to V3.</text>
</comment>
<feature type="coiled-coil region" evidence="32">
    <location>
        <begin position="630"/>
        <end position="664"/>
    </location>
</feature>
<evidence type="ECO:0000256" key="27">
    <source>
        <dbReference type="ARBA" id="ARBA00023157"/>
    </source>
</evidence>
<evidence type="ECO:0000256" key="18">
    <source>
        <dbReference type="ARBA" id="ARBA00022844"/>
    </source>
</evidence>
<feature type="domain" description="Human immunodeficiency virus 1 envelope glycoprotein Gp120" evidence="34">
    <location>
        <begin position="33"/>
        <end position="508"/>
    </location>
</feature>
<dbReference type="GO" id="GO:1903911">
    <property type="term" value="P:positive regulation of receptor clustering"/>
    <property type="evidence" value="ECO:0007669"/>
    <property type="project" value="UniProtKB-UniRule"/>
</dbReference>
<evidence type="ECO:0000256" key="2">
    <source>
        <dbReference type="ARBA" id="ARBA00004433"/>
    </source>
</evidence>
<evidence type="ECO:0000256" key="29">
    <source>
        <dbReference type="ARBA" id="ARBA00023280"/>
    </source>
</evidence>
<dbReference type="Gene3D" id="1.20.5.490">
    <property type="entry name" value="Single helix bin"/>
    <property type="match status" value="1"/>
</dbReference>
<dbReference type="GO" id="GO:0019062">
    <property type="term" value="P:virion attachment to host cell"/>
    <property type="evidence" value="ECO:0007669"/>
    <property type="project" value="UniProtKB-UniRule"/>
</dbReference>
<organism evidence="36">
    <name type="scientific">Human immunodeficiency virus type 1</name>
    <name type="common">HIV-1</name>
    <dbReference type="NCBI Taxonomy" id="11676"/>
    <lineage>
        <taxon>Viruses</taxon>
        <taxon>Riboviria</taxon>
        <taxon>Pararnavirae</taxon>
        <taxon>Artverviricota</taxon>
        <taxon>Revtraviricetes</taxon>
        <taxon>Ortervirales</taxon>
        <taxon>Retroviridae</taxon>
        <taxon>Orthoretrovirinae</taxon>
        <taxon>Lentivirus</taxon>
        <taxon>Lentivirus humimdef1</taxon>
    </lineage>
</organism>
<evidence type="ECO:0000256" key="15">
    <source>
        <dbReference type="ARBA" id="ARBA00022703"/>
    </source>
</evidence>
<feature type="lipid moiety-binding region" description="S-palmitoyl cysteine; by host" evidence="32">
    <location>
        <position position="841"/>
    </location>
</feature>
<dbReference type="Gene3D" id="2.170.40.20">
    <property type="entry name" value="Human immunodeficiency virus 1, Gp160, envelope glycoprotein"/>
    <property type="match status" value="2"/>
</dbReference>
<feature type="disulfide bond" evidence="32">
    <location>
        <begin position="232"/>
        <end position="243"/>
    </location>
</feature>
<dbReference type="InterPro" id="IPR000328">
    <property type="entry name" value="GP41-like"/>
</dbReference>
<dbReference type="Pfam" id="PF00517">
    <property type="entry name" value="GP41"/>
    <property type="match status" value="1"/>
</dbReference>
<comment type="domain">
    <text evidence="32">The membrane proximal external region (MPER) present in gp41 is a tryptophan-rich region recognized by the antibodies 2F5, Z13, and 4E10. MPER seems to play a role in fusion.</text>
</comment>
<dbReference type="FunFam" id="2.170.40.20:FF:000004">
    <property type="entry name" value="Envelope glycoprotein gp160"/>
    <property type="match status" value="1"/>
</dbReference>
<dbReference type="GO" id="GO:0005198">
    <property type="term" value="F:structural molecule activity"/>
    <property type="evidence" value="ECO:0007669"/>
    <property type="project" value="UniProtKB-UniRule"/>
</dbReference>
<feature type="disulfide bond" evidence="32">
    <location>
        <begin position="53"/>
        <end position="73"/>
    </location>
</feature>
<dbReference type="CDD" id="cd09909">
    <property type="entry name" value="HIV-1-like_HR1-HR2"/>
    <property type="match status" value="1"/>
</dbReference>
<evidence type="ECO:0000256" key="5">
    <source>
        <dbReference type="ARBA" id="ARBA00004578"/>
    </source>
</evidence>
<organismHost>
    <name type="scientific">Homo sapiens</name>
    <name type="common">Human</name>
    <dbReference type="NCBI Taxonomy" id="9606"/>
</organismHost>
<evidence type="ECO:0000259" key="34">
    <source>
        <dbReference type="Pfam" id="PF00516"/>
    </source>
</evidence>
<keyword evidence="12 32" id="KW-1162">Viral penetration into host cytoplasm</keyword>
<keyword evidence="16 32" id="KW-0732">Signal</keyword>
<comment type="function">
    <text evidence="32">Surface protein gp120: Attaches the virus to the host lymphoid cell by binding to the primary receptor CD4. This interaction induces a structural rearrangement creating a high affinity binding site for a chemokine coreceptor like CXCR4 and/or CCR5. Acts as a ligand for CD209/DC-SIGN and CLEC4M/DC-SIGNR, which are respectively found on dendritic cells (DCs), and on endothelial cells of liver sinusoids and lymph node sinuses. These interactions allow capture of viral particles at mucosal surfaces by these cells and subsequent transmission to permissive cells. HIV subverts the migration properties of dendritic cells to gain access to CD4+ T-cells in lymph nodes. Virus transmission to permissive T-cells occurs either in trans (without DCs infection, through viral capture and transmission), or in cis (following DCs productive infection, through the usual CD4-gp120 interaction), thereby inducing a robust infection. In trans infection, bound virions remain infectious over days and it is proposed that they are not degraded, but protected in non-lysosomal acidic organelles within the DCs close to the cell membrane thus contributing to the viral infectious potential during DCs' migration from the periphery to the lymphoid tissues. On arrival at lymphoid tissues, intact virions recycle back to DCs' cell surface allowing virus transmission to CD4+ T-cells.</text>
</comment>
<accession>A0A1L4CSJ4</accession>
<dbReference type="GO" id="GO:0016020">
    <property type="term" value="C:membrane"/>
    <property type="evidence" value="ECO:0007669"/>
    <property type="project" value="UniProtKB-UniRule"/>
</dbReference>
<evidence type="ECO:0000256" key="31">
    <source>
        <dbReference type="ARBA" id="ARBA00023296"/>
    </source>
</evidence>
<dbReference type="FunFam" id="1.10.287.210:FF:000001">
    <property type="entry name" value="Envelope glycoprotein gp160"/>
    <property type="match status" value="1"/>
</dbReference>
<keyword evidence="27 32" id="KW-1015">Disulfide bond</keyword>
<dbReference type="GO" id="GO:0020002">
    <property type="term" value="C:host cell plasma membrane"/>
    <property type="evidence" value="ECO:0007669"/>
    <property type="project" value="UniProtKB-SubCell"/>
</dbReference>
<evidence type="ECO:0000256" key="19">
    <source>
        <dbReference type="ARBA" id="ARBA00022870"/>
    </source>
</evidence>
<feature type="region of interest" description="CD4-binding loop" evidence="32">
    <location>
        <begin position="366"/>
        <end position="376"/>
    </location>
</feature>
<dbReference type="HAMAP" id="MF_04083">
    <property type="entry name" value="HIV_ENV"/>
    <property type="match status" value="1"/>
</dbReference>
<protein>
    <recommendedName>
        <fullName evidence="32">Envelope glycoprotein gp160</fullName>
    </recommendedName>
    <alternativeName>
        <fullName evidence="32">Env polyprotein</fullName>
    </alternativeName>
    <component>
        <recommendedName>
            <fullName evidence="32">Surface protein gp120</fullName>
            <shortName evidence="32">SU</shortName>
        </recommendedName>
        <alternativeName>
            <fullName evidence="32">Glycoprotein 120</fullName>
            <shortName evidence="32">gp120</shortName>
        </alternativeName>
    </component>
    <component>
        <recommendedName>
            <fullName evidence="32">Transmembrane protein gp41</fullName>
            <shortName evidence="32">TM</shortName>
        </recommendedName>
        <alternativeName>
            <fullName evidence="32">Glycoprotein 41</fullName>
            <shortName evidence="32">gp41</shortName>
        </alternativeName>
    </component>
</protein>
<evidence type="ECO:0000256" key="12">
    <source>
        <dbReference type="ARBA" id="ARBA00022595"/>
    </source>
</evidence>
<dbReference type="GO" id="GO:0044175">
    <property type="term" value="C:host cell endosome membrane"/>
    <property type="evidence" value="ECO:0007669"/>
    <property type="project" value="UniProtKB-SubCell"/>
</dbReference>
<comment type="domain">
    <text evidence="32 33">The 17 amino acids long immunosuppressive region is present in many retroviral envelope proteins. Synthetic peptides derived from this relatively conserved sequence inhibit immune function in vitro and in vivo.</text>
</comment>
<evidence type="ECO:0000256" key="21">
    <source>
        <dbReference type="ARBA" id="ARBA00022890"/>
    </source>
</evidence>
<evidence type="ECO:0000256" key="1">
    <source>
        <dbReference type="ARBA" id="ARBA00004402"/>
    </source>
</evidence>
<proteinExistence type="inferred from homology"/>
<evidence type="ECO:0000256" key="9">
    <source>
        <dbReference type="ARBA" id="ARBA00022511"/>
    </source>
</evidence>
<comment type="caution">
    <text evidence="32 33">Lacks conserved residue(s) required for the propagation of feature annotation.</text>
</comment>
<name>A0A1L4CSJ4_HV1</name>
<comment type="subunit">
    <text evidence="32">The mature envelope protein (Env) consists of a homotrimer of non-covalently associated gp120-gp41 heterodimers. The resulting complex protrudes from the virus surface as a spike. There seems to be as few as 10 spikes on the average virion. Surface protein gp120 interacts with host CD4, CCR5 and CXCR4. Gp120 also interacts with the C-type lectins CD209/DC-SIGN and CLEC4M/DC-SIGNR (collectively referred to as DC-SIGN(R)). Gp120 and gp41 interact with GalCer. Gp120 interacts with host ITGA4/ITGB7 complex; on CD4+ T-cells, this interaction results in rapid activation of integrin ITGAL/LFA-1, which facilitates efficient cell-to-cell spreading of HIV-1. Gp120 interacts with cell-associated heparan sulfate; this interaction increases virus infectivity on permissive cells and may be involved in infection of CD4- cells.</text>
</comment>
<evidence type="ECO:0000256" key="4">
    <source>
        <dbReference type="ARBA" id="ARBA00004563"/>
    </source>
</evidence>
<reference evidence="36" key="1">
    <citation type="submission" date="2016-11" db="EMBL/GenBank/DDBJ databases">
        <title>Breast Milk and in utero Transmission of HIV-1 Selelct for Envelope Variants with Unique Molecular Signatures.</title>
        <authorList>
            <person name="Nakamura K.J."/>
            <person name="Heath L."/>
            <person name="Sobrera E.R."/>
            <person name="Wilkinson T.A."/>
            <person name="Semrau K."/>
            <person name="Kankasa C."/>
            <person name="Tobin N.H."/>
            <person name="Webb N.E."/>
            <person name="Lee B."/>
            <person name="Thea D.M."/>
            <person name="Kuhn L."/>
            <person name="Mullins J.I."/>
            <person name="Aldrovandi G.M."/>
        </authorList>
    </citation>
    <scope>NUCLEOTIDE SEQUENCE</scope>
    <source>
        <strain evidence="36">23M.PB.8809</strain>
    </source>
</reference>
<dbReference type="FunFam" id="1.20.5.490:FF:000001">
    <property type="entry name" value="Envelope glycoprotein gp160"/>
    <property type="match status" value="1"/>
</dbReference>
<evidence type="ECO:0000256" key="26">
    <source>
        <dbReference type="ARBA" id="ARBA00023139"/>
    </source>
</evidence>
<evidence type="ECO:0000256" key="6">
    <source>
        <dbReference type="ARBA" id="ARBA00004650"/>
    </source>
</evidence>
<evidence type="ECO:0000256" key="33">
    <source>
        <dbReference type="RuleBase" id="RU363095"/>
    </source>
</evidence>
<comment type="domain">
    <text evidence="32">The CD4-binding region is targeted by the antibody b12.</text>
</comment>
<feature type="short sequence motif" description="YXXL motif; contains endocytosis signal" evidence="32">
    <location>
        <begin position="709"/>
        <end position="712"/>
    </location>
</feature>
<feature type="domain" description="Retroviral envelope protein GP41-like" evidence="35">
    <location>
        <begin position="527"/>
        <end position="717"/>
    </location>
</feature>
<comment type="similarity">
    <text evidence="32">Belongs to the HIV-1 env protein family.</text>
</comment>
<keyword evidence="29 32" id="KW-0899">Viral immunoevasion</keyword>
<evidence type="ECO:0000256" key="30">
    <source>
        <dbReference type="ARBA" id="ARBA00023288"/>
    </source>
</evidence>
<dbReference type="GO" id="GO:0019031">
    <property type="term" value="C:viral envelope"/>
    <property type="evidence" value="ECO:0007669"/>
    <property type="project" value="UniProtKB-KW"/>
</dbReference>
<dbReference type="GO" id="GO:0055036">
    <property type="term" value="C:virion membrane"/>
    <property type="evidence" value="ECO:0007669"/>
    <property type="project" value="UniProtKB-SubCell"/>
</dbReference>
<keyword evidence="18 32" id="KW-0946">Virion</keyword>
<feature type="transmembrane region" description="Helical" evidence="33">
    <location>
        <begin position="509"/>
        <end position="532"/>
    </location>
</feature>
<evidence type="ECO:0000313" key="36">
    <source>
        <dbReference type="EMBL" id="API99072.1"/>
    </source>
</evidence>
<dbReference type="Pfam" id="PF00516">
    <property type="entry name" value="GP120"/>
    <property type="match status" value="1"/>
</dbReference>
<evidence type="ECO:0000256" key="23">
    <source>
        <dbReference type="ARBA" id="ARBA00023046"/>
    </source>
</evidence>
<keyword evidence="8 32" id="KW-1170">Fusion of virus membrane with host endosomal membrane</keyword>
<feature type="transmembrane region" description="Helical" evidence="33">
    <location>
        <begin position="675"/>
        <end position="702"/>
    </location>
</feature>
<keyword evidence="24 32" id="KW-0175">Coiled coil</keyword>
<keyword evidence="7 32" id="KW-1168">Fusion of virus membrane with host membrane</keyword>
<feature type="chain" id="PRO_5023222599" description="Envelope glycoprotein gp160" evidence="32">
    <location>
        <begin position="32"/>
        <end position="860"/>
    </location>
</feature>